<dbReference type="InterPro" id="IPR020449">
    <property type="entry name" value="Tscrpt_reg_AraC-type_HTH"/>
</dbReference>
<dbReference type="SMART" id="SM00342">
    <property type="entry name" value="HTH_ARAC"/>
    <property type="match status" value="1"/>
</dbReference>
<dbReference type="STRING" id="491952.Mar181_3155"/>
<dbReference type="Pfam" id="PF12833">
    <property type="entry name" value="HTH_18"/>
    <property type="match status" value="1"/>
</dbReference>
<dbReference type="AlphaFoldDB" id="F6CSM1"/>
<keyword evidence="2" id="KW-0805">Transcription regulation</keyword>
<keyword evidence="3" id="KW-0238">DNA-binding</keyword>
<evidence type="ECO:0000259" key="5">
    <source>
        <dbReference type="PROSITE" id="PS01124"/>
    </source>
</evidence>
<evidence type="ECO:0000313" key="6">
    <source>
        <dbReference type="EMBL" id="AEF56179.1"/>
    </source>
</evidence>
<dbReference type="InterPro" id="IPR014710">
    <property type="entry name" value="RmlC-like_jellyroll"/>
</dbReference>
<feature type="domain" description="HTH araC/xylS-type" evidence="5">
    <location>
        <begin position="157"/>
        <end position="254"/>
    </location>
</feature>
<sequence length="260" mass="29714">MHINQDIQKFGHKQVMSMAKWMAAGVTETLHEHTWHQVLFPSSGLLQSTVGDKSFIVPHNGMLFIPANTPHKSIAVTHTEFLAIYLNPDSKVDYKSEDKSCFVTPFLKELILLIVARGLDEYSEEMITHLLEVLHDQIRLADSYEIPLLIPEDRRLKTIFSALNAQPDLPFTLDDWADKIGASQRTLSRLCAKEFNLSFSLWRQHIRLVLSLQRLEKKASIQEIALGLGYQSDAAYSHAFKGLFSLTPSQYRKRHLLAHH</sequence>
<evidence type="ECO:0000256" key="4">
    <source>
        <dbReference type="ARBA" id="ARBA00023163"/>
    </source>
</evidence>
<dbReference type="eggNOG" id="COG1917">
    <property type="taxonomic scope" value="Bacteria"/>
</dbReference>
<evidence type="ECO:0000256" key="2">
    <source>
        <dbReference type="ARBA" id="ARBA00023015"/>
    </source>
</evidence>
<dbReference type="GO" id="GO:0003700">
    <property type="term" value="F:DNA-binding transcription factor activity"/>
    <property type="evidence" value="ECO:0007669"/>
    <property type="project" value="InterPro"/>
</dbReference>
<dbReference type="PANTHER" id="PTHR11019:SF199">
    <property type="entry name" value="HTH-TYPE TRANSCRIPTIONAL REGULATOR NIMR"/>
    <property type="match status" value="1"/>
</dbReference>
<dbReference type="Proteomes" id="UP000009230">
    <property type="component" value="Chromosome"/>
</dbReference>
<keyword evidence="4" id="KW-0804">Transcription</keyword>
<dbReference type="GO" id="GO:0043565">
    <property type="term" value="F:sequence-specific DNA binding"/>
    <property type="evidence" value="ECO:0007669"/>
    <property type="project" value="InterPro"/>
</dbReference>
<proteinExistence type="predicted"/>
<dbReference type="eggNOG" id="COG2207">
    <property type="taxonomic scope" value="Bacteria"/>
</dbReference>
<protein>
    <submittedName>
        <fullName evidence="6">Helix-turn-helix, AraC domain protein</fullName>
    </submittedName>
</protein>
<organism evidence="6 7">
    <name type="scientific">Marinomonas posidonica (strain CECT 7376 / NCIMB 14433 / IVIA-Po-181)</name>
    <dbReference type="NCBI Taxonomy" id="491952"/>
    <lineage>
        <taxon>Bacteria</taxon>
        <taxon>Pseudomonadati</taxon>
        <taxon>Pseudomonadota</taxon>
        <taxon>Gammaproteobacteria</taxon>
        <taxon>Oceanospirillales</taxon>
        <taxon>Oceanospirillaceae</taxon>
        <taxon>Marinomonas</taxon>
    </lineage>
</organism>
<dbReference type="InterPro" id="IPR009057">
    <property type="entry name" value="Homeodomain-like_sf"/>
</dbReference>
<dbReference type="EMBL" id="CP002771">
    <property type="protein sequence ID" value="AEF56179.1"/>
    <property type="molecule type" value="Genomic_DNA"/>
</dbReference>
<dbReference type="OrthoDB" id="5949386at2"/>
<gene>
    <name evidence="6" type="ordered locus">Mar181_3155</name>
</gene>
<dbReference type="PROSITE" id="PS01124">
    <property type="entry name" value="HTH_ARAC_FAMILY_2"/>
    <property type="match status" value="1"/>
</dbReference>
<dbReference type="PANTHER" id="PTHR11019">
    <property type="entry name" value="HTH-TYPE TRANSCRIPTIONAL REGULATOR NIMR"/>
    <property type="match status" value="1"/>
</dbReference>
<dbReference type="PRINTS" id="PR00032">
    <property type="entry name" value="HTHARAC"/>
</dbReference>
<dbReference type="KEGG" id="mpc:Mar181_3155"/>
<name>F6CSM1_MARPP</name>
<keyword evidence="7" id="KW-1185">Reference proteome</keyword>
<keyword evidence="1" id="KW-0678">Repressor</keyword>
<dbReference type="Gene3D" id="2.60.120.10">
    <property type="entry name" value="Jelly Rolls"/>
    <property type="match status" value="1"/>
</dbReference>
<dbReference type="SUPFAM" id="SSF46689">
    <property type="entry name" value="Homeodomain-like"/>
    <property type="match status" value="1"/>
</dbReference>
<evidence type="ECO:0000256" key="1">
    <source>
        <dbReference type="ARBA" id="ARBA00022491"/>
    </source>
</evidence>
<reference evidence="6 7" key="1">
    <citation type="journal article" date="2012" name="Stand. Genomic Sci.">
        <title>Complete genome sequence of Marinomonas posidonica type strain (IVIA-Po-181(T)).</title>
        <authorList>
            <person name="Lucas-Elio P."/>
            <person name="Goodwin L."/>
            <person name="Woyke T."/>
            <person name="Pitluck S."/>
            <person name="Nolan M."/>
            <person name="Kyrpides N.C."/>
            <person name="Detter J.C."/>
            <person name="Copeland A."/>
            <person name="Lu M."/>
            <person name="Bruce D."/>
            <person name="Detter C."/>
            <person name="Tapia R."/>
            <person name="Han S."/>
            <person name="Land M.L."/>
            <person name="Ivanova N."/>
            <person name="Mikhailova N."/>
            <person name="Johnston A.W."/>
            <person name="Sanchez-Amat A."/>
        </authorList>
    </citation>
    <scope>NUCLEOTIDE SEQUENCE [LARGE SCALE GENOMIC DNA]</scope>
    <source>
        <strain evidence="7">CECT 7376 / NCIMB 14433 / IVIA-Po-181</strain>
    </source>
</reference>
<dbReference type="Gene3D" id="1.10.10.60">
    <property type="entry name" value="Homeodomain-like"/>
    <property type="match status" value="1"/>
</dbReference>
<evidence type="ECO:0000313" key="7">
    <source>
        <dbReference type="Proteomes" id="UP000009230"/>
    </source>
</evidence>
<dbReference type="HOGENOM" id="CLU_000445_87_0_6"/>
<dbReference type="RefSeq" id="WP_013797649.1">
    <property type="nucleotide sequence ID" value="NC_015559.1"/>
</dbReference>
<dbReference type="SUPFAM" id="SSF51182">
    <property type="entry name" value="RmlC-like cupins"/>
    <property type="match status" value="1"/>
</dbReference>
<accession>F6CSM1</accession>
<evidence type="ECO:0000256" key="3">
    <source>
        <dbReference type="ARBA" id="ARBA00023125"/>
    </source>
</evidence>
<dbReference type="FunFam" id="1.10.10.60:FF:000132">
    <property type="entry name" value="AraC family transcriptional regulator"/>
    <property type="match status" value="1"/>
</dbReference>
<dbReference type="InterPro" id="IPR018060">
    <property type="entry name" value="HTH_AraC"/>
</dbReference>
<dbReference type="InterPro" id="IPR011051">
    <property type="entry name" value="RmlC_Cupin_sf"/>
</dbReference>